<name>A0ABW2RY37_9NOCA</name>
<keyword evidence="4" id="KW-1185">Reference proteome</keyword>
<dbReference type="EMBL" id="JBHTCS010000012">
    <property type="protein sequence ID" value="MFC7448428.1"/>
    <property type="molecule type" value="Genomic_DNA"/>
</dbReference>
<accession>A0ABW2RY37</accession>
<evidence type="ECO:0000259" key="2">
    <source>
        <dbReference type="Pfam" id="PF12146"/>
    </source>
</evidence>
<keyword evidence="1" id="KW-0472">Membrane</keyword>
<dbReference type="Pfam" id="PF12146">
    <property type="entry name" value="Hydrolase_4"/>
    <property type="match status" value="1"/>
</dbReference>
<sequence>MATDASPSPRRRWLRRGVGGLAALLVLVLIGVLAVIVGNSYALREEGVTITTAAGPLRGVLALPRDVNGPVGLVVFVHGDGPVEATSEGFYRPIWEALAAAGYASLSMSKPGVVGSQGNWLEQSLHDRAVEAETLIDWALDRPEIDPRRIGLWGASQGGWVLPEVAVDRPEVSFVIAVSPAVNWLDQGRYNLLAELDAAGAGEAERLAAIAESDAVRALLNRNATHEEYLEASTDDEPMDRDRWGFVLRNHTADATAALGELGRSDIPVLLVLGEDDRNVDVDDTQRAYARLLGDRLTTARFPGAAHTLARSGVEQSALWGVLVGTFAPRHVFVPGYLDAQRDFLVGLP</sequence>
<dbReference type="GO" id="GO:0016787">
    <property type="term" value="F:hydrolase activity"/>
    <property type="evidence" value="ECO:0007669"/>
    <property type="project" value="UniProtKB-KW"/>
</dbReference>
<dbReference type="InterPro" id="IPR022742">
    <property type="entry name" value="Hydrolase_4"/>
</dbReference>
<dbReference type="InterPro" id="IPR053145">
    <property type="entry name" value="AB_hydrolase_Est10"/>
</dbReference>
<keyword evidence="1" id="KW-1133">Transmembrane helix</keyword>
<keyword evidence="1" id="KW-0812">Transmembrane</keyword>
<dbReference type="EC" id="3.4.-.-" evidence="3"/>
<dbReference type="Proteomes" id="UP001596484">
    <property type="component" value="Unassembled WGS sequence"/>
</dbReference>
<gene>
    <name evidence="3" type="ORF">ACFQS9_11070</name>
</gene>
<feature type="domain" description="Serine aminopeptidase S33" evidence="2">
    <location>
        <begin position="70"/>
        <end position="309"/>
    </location>
</feature>
<organism evidence="3 4">
    <name type="scientific">Rhodococcus daqingensis</name>
    <dbReference type="NCBI Taxonomy" id="2479363"/>
    <lineage>
        <taxon>Bacteria</taxon>
        <taxon>Bacillati</taxon>
        <taxon>Actinomycetota</taxon>
        <taxon>Actinomycetes</taxon>
        <taxon>Mycobacteriales</taxon>
        <taxon>Nocardiaceae</taxon>
        <taxon>Rhodococcus</taxon>
    </lineage>
</organism>
<comment type="caution">
    <text evidence="3">The sequence shown here is derived from an EMBL/GenBank/DDBJ whole genome shotgun (WGS) entry which is preliminary data.</text>
</comment>
<proteinExistence type="predicted"/>
<dbReference type="InterPro" id="IPR029058">
    <property type="entry name" value="AB_hydrolase_fold"/>
</dbReference>
<dbReference type="Gene3D" id="3.40.50.1820">
    <property type="entry name" value="alpha/beta hydrolase"/>
    <property type="match status" value="1"/>
</dbReference>
<dbReference type="PANTHER" id="PTHR43265:SF1">
    <property type="entry name" value="ESTERASE ESTD"/>
    <property type="match status" value="1"/>
</dbReference>
<keyword evidence="3" id="KW-0378">Hydrolase</keyword>
<reference evidence="4" key="1">
    <citation type="journal article" date="2019" name="Int. J. Syst. Evol. Microbiol.">
        <title>The Global Catalogue of Microorganisms (GCM) 10K type strain sequencing project: providing services to taxonomists for standard genome sequencing and annotation.</title>
        <authorList>
            <consortium name="The Broad Institute Genomics Platform"/>
            <consortium name="The Broad Institute Genome Sequencing Center for Infectious Disease"/>
            <person name="Wu L."/>
            <person name="Ma J."/>
        </authorList>
    </citation>
    <scope>NUCLEOTIDE SEQUENCE [LARGE SCALE GENOMIC DNA]</scope>
    <source>
        <strain evidence="4">ICMP 19430</strain>
    </source>
</reference>
<dbReference type="PANTHER" id="PTHR43265">
    <property type="entry name" value="ESTERASE ESTD"/>
    <property type="match status" value="1"/>
</dbReference>
<evidence type="ECO:0000256" key="1">
    <source>
        <dbReference type="SAM" id="Phobius"/>
    </source>
</evidence>
<evidence type="ECO:0000313" key="4">
    <source>
        <dbReference type="Proteomes" id="UP001596484"/>
    </source>
</evidence>
<dbReference type="SUPFAM" id="SSF53474">
    <property type="entry name" value="alpha/beta-Hydrolases"/>
    <property type="match status" value="1"/>
</dbReference>
<protein>
    <submittedName>
        <fullName evidence="3">Alpha/beta hydrolase family protein</fullName>
        <ecNumber evidence="3">3.4.-.-</ecNumber>
    </submittedName>
</protein>
<dbReference type="RefSeq" id="WP_378404461.1">
    <property type="nucleotide sequence ID" value="NZ_JBHTCS010000012.1"/>
</dbReference>
<evidence type="ECO:0000313" key="3">
    <source>
        <dbReference type="EMBL" id="MFC7448428.1"/>
    </source>
</evidence>
<feature type="transmembrane region" description="Helical" evidence="1">
    <location>
        <begin position="21"/>
        <end position="43"/>
    </location>
</feature>